<reference evidence="2 3" key="1">
    <citation type="journal article" date="2017" name="Int. J. Parasitol.">
        <title>The genome of the protozoan parasite Cystoisospora suis and a reverse vaccinology approach to identify vaccine candidates.</title>
        <authorList>
            <person name="Palmieri N."/>
            <person name="Shrestha A."/>
            <person name="Ruttkowski B."/>
            <person name="Beck T."/>
            <person name="Vogl C."/>
            <person name="Tomley F."/>
            <person name="Blake D.P."/>
            <person name="Joachim A."/>
        </authorList>
    </citation>
    <scope>NUCLEOTIDE SEQUENCE [LARGE SCALE GENOMIC DNA]</scope>
    <source>
        <strain evidence="2 3">Wien I</strain>
    </source>
</reference>
<feature type="region of interest" description="Disordered" evidence="1">
    <location>
        <begin position="340"/>
        <end position="429"/>
    </location>
</feature>
<feature type="compositionally biased region" description="Basic and acidic residues" evidence="1">
    <location>
        <begin position="455"/>
        <end position="465"/>
    </location>
</feature>
<protein>
    <submittedName>
        <fullName evidence="2">Uncharacterized protein</fullName>
    </submittedName>
</protein>
<feature type="region of interest" description="Disordered" evidence="1">
    <location>
        <begin position="455"/>
        <end position="478"/>
    </location>
</feature>
<comment type="caution">
    <text evidence="2">The sequence shown here is derived from an EMBL/GenBank/DDBJ whole genome shotgun (WGS) entry which is preliminary data.</text>
</comment>
<feature type="compositionally biased region" description="Basic and acidic residues" evidence="1">
    <location>
        <begin position="363"/>
        <end position="377"/>
    </location>
</feature>
<dbReference type="RefSeq" id="XP_067921515.1">
    <property type="nucleotide sequence ID" value="XM_068066510.1"/>
</dbReference>
<gene>
    <name evidence="2" type="ORF">CSUI_006347</name>
</gene>
<organism evidence="2 3">
    <name type="scientific">Cystoisospora suis</name>
    <dbReference type="NCBI Taxonomy" id="483139"/>
    <lineage>
        <taxon>Eukaryota</taxon>
        <taxon>Sar</taxon>
        <taxon>Alveolata</taxon>
        <taxon>Apicomplexa</taxon>
        <taxon>Conoidasida</taxon>
        <taxon>Coccidia</taxon>
        <taxon>Eucoccidiorida</taxon>
        <taxon>Eimeriorina</taxon>
        <taxon>Sarcocystidae</taxon>
        <taxon>Cystoisospora</taxon>
    </lineage>
</organism>
<evidence type="ECO:0000313" key="3">
    <source>
        <dbReference type="Proteomes" id="UP000221165"/>
    </source>
</evidence>
<feature type="region of interest" description="Disordered" evidence="1">
    <location>
        <begin position="291"/>
        <end position="323"/>
    </location>
</feature>
<proteinExistence type="predicted"/>
<dbReference type="AlphaFoldDB" id="A0A2C6KUE0"/>
<name>A0A2C6KUE0_9APIC</name>
<feature type="compositionally biased region" description="Basic and acidic residues" evidence="1">
    <location>
        <begin position="403"/>
        <end position="429"/>
    </location>
</feature>
<dbReference type="OrthoDB" id="10326025at2759"/>
<accession>A0A2C6KUE0</accession>
<evidence type="ECO:0000313" key="2">
    <source>
        <dbReference type="EMBL" id="PHJ19822.1"/>
    </source>
</evidence>
<sequence>MGRALLSPSASVLGVSLGVFVVAIRSLPQVAYAGASLRGSQGFATAGERPIFAGLFDGQAPVRQQQISLAPIPNPIAYSGVIPVDEPLGEDAVVENYSHLTALGLSDLSGEALPGGGLLEGATSQEQQSTAKLSRTESTAPSGVLEDGLFVGSFDADEKSVAHGEVPTFGGLKDAATGVVPMGDDLPEVSEIDAYVAEAAVGSGAPQRQYASGMVPSGSDQEAEFSVSEENQSLKTEKHMKAQSEGFSSAPEFSGDVIEDMDAESQQEASQPVHRETEHQKYFPAEIQEHVASTTERSADIPKTTTEAGTGALPTEVAGDEALTDSDVSNVISEYSKAPQAVETVSESGRLEESSIEEGLPLPHERSGGETKEETLPRGKPGMAEYEKETVLLTDETNTDVVSDDHNESEKHSVSSSHKTVDDKSVATKDLEGVQVETTETEGVSFAGKVHEITEPTKSGDETSRVESVTTDETDDREEVSIARQTDARFTKEDSRDTSGNFDTMEGEAGQLPVESLPVSFADVSMHHDEVSDVLHGDRAAVPHSGISTHTGAVRMADSEETHTKSTIEPVGAIDEVLGLSAEVPAVSAAPSHEAATVIGEAHMEPAVQGFLPPVQVHPSHHTEHAFVPGEEAMGVISVPTQHNNVDVHAGGVLPAPSSSHVLVSEGYHHDTTTVSHPMAADLAIPAAHLSHHVSPVHEVHQDHVIVDATGGHTVRPVGIIDHNSGGFLGAQIPSNVLPPMAAAMQAMHTPLVPQEGKHHLESLAPAVAVGKGFSAPPPIKVQPEVTVVSRGKKKGGNKKKSTPVVPVIEKAPQPLIMEHKPIVYEPTTIVEVVEKPRKKGRRVVS</sequence>
<dbReference type="Proteomes" id="UP000221165">
    <property type="component" value="Unassembled WGS sequence"/>
</dbReference>
<dbReference type="GeneID" id="94429721"/>
<dbReference type="EMBL" id="MIGC01003193">
    <property type="protein sequence ID" value="PHJ19822.1"/>
    <property type="molecule type" value="Genomic_DNA"/>
</dbReference>
<keyword evidence="3" id="KW-1185">Reference proteome</keyword>
<feature type="region of interest" description="Disordered" evidence="1">
    <location>
        <begin position="208"/>
        <end position="253"/>
    </location>
</feature>
<evidence type="ECO:0000256" key="1">
    <source>
        <dbReference type="SAM" id="MobiDB-lite"/>
    </source>
</evidence>
<dbReference type="VEuPathDB" id="ToxoDB:CSUI_006347"/>